<feature type="domain" description="Thoeris protein ThsB TIR-like" evidence="1">
    <location>
        <begin position="5"/>
        <end position="90"/>
    </location>
</feature>
<proteinExistence type="predicted"/>
<dbReference type="AlphaFoldDB" id="A0A9X7T9L3"/>
<evidence type="ECO:0000313" key="2">
    <source>
        <dbReference type="EMBL" id="QIA87670.1"/>
    </source>
</evidence>
<organism evidence="2 3">
    <name type="scientific">Lactobacillus johnsonii</name>
    <dbReference type="NCBI Taxonomy" id="33959"/>
    <lineage>
        <taxon>Bacteria</taxon>
        <taxon>Bacillati</taxon>
        <taxon>Bacillota</taxon>
        <taxon>Bacilli</taxon>
        <taxon>Lactobacillales</taxon>
        <taxon>Lactobacillaceae</taxon>
        <taxon>Lactobacillus</taxon>
    </lineage>
</organism>
<dbReference type="Proteomes" id="UP000464749">
    <property type="component" value="Chromosome"/>
</dbReference>
<dbReference type="Pfam" id="PF08937">
    <property type="entry name" value="ThsB_TIR"/>
    <property type="match status" value="1"/>
</dbReference>
<dbReference type="EMBL" id="CP040854">
    <property type="protein sequence ID" value="QIA87670.1"/>
    <property type="molecule type" value="Genomic_DNA"/>
</dbReference>
<reference evidence="2 3" key="1">
    <citation type="submission" date="2019-06" db="EMBL/GenBank/DDBJ databases">
        <title>Whole genome sequencing of Lactobacillus johnsonii strain G2A.</title>
        <authorList>
            <person name="Conlan S."/>
            <person name="Thomas P.J."/>
            <person name="Mullikin J."/>
            <person name="Singer J."/>
            <person name="Weaver C."/>
            <person name="Segre J.A."/>
        </authorList>
    </citation>
    <scope>NUCLEOTIDE SEQUENCE [LARGE SCALE GENOMIC DNA]</scope>
    <source>
        <strain evidence="2 3">G2A</strain>
    </source>
</reference>
<dbReference type="InterPro" id="IPR015032">
    <property type="entry name" value="ThsB__TIR-like_domain"/>
</dbReference>
<dbReference type="InterPro" id="IPR035897">
    <property type="entry name" value="Toll_tir_struct_dom_sf"/>
</dbReference>
<name>A0A9X7T9L3_LACJH</name>
<dbReference type="SUPFAM" id="SSF52200">
    <property type="entry name" value="Toll/Interleukin receptor TIR domain"/>
    <property type="match status" value="1"/>
</dbReference>
<evidence type="ECO:0000313" key="3">
    <source>
        <dbReference type="Proteomes" id="UP000464749"/>
    </source>
</evidence>
<evidence type="ECO:0000259" key="1">
    <source>
        <dbReference type="Pfam" id="PF08937"/>
    </source>
</evidence>
<gene>
    <name evidence="2" type="ORF">FEE39_04865</name>
</gene>
<sequence length="209" mass="24914">MRKTFISYKYSESRDIRDRILQALGPEATKFYRGETAESPDLTDFTTDTIKNHLKDMIYNTSVTILIISPHMKESNWISWELEYALKNQKRGDIYSHSNGIVGVIANQWDNGAWFKQNEYRIGNRLIQHSCLPDIVVKNRMNKKNRFSINYDSVNSESYISMVSENTFLSDPQYYIESAYEKSQRLDEFYIIKQSEKDRREREFREKIW</sequence>
<dbReference type="Gene3D" id="3.40.50.10140">
    <property type="entry name" value="Toll/interleukin-1 receptor homology (TIR) domain"/>
    <property type="match status" value="1"/>
</dbReference>
<dbReference type="RefSeq" id="WP_135942661.1">
    <property type="nucleotide sequence ID" value="NZ_CP040854.1"/>
</dbReference>
<protein>
    <recommendedName>
        <fullName evidence="1">Thoeris protein ThsB TIR-like domain-containing protein</fullName>
    </recommendedName>
</protein>
<accession>A0A9X7T9L3</accession>